<protein>
    <submittedName>
        <fullName evidence="1">Uncharacterized protein</fullName>
    </submittedName>
</protein>
<accession>A0ABU5C7B3</accession>
<proteinExistence type="predicted"/>
<reference evidence="1 2" key="1">
    <citation type="submission" date="2023-10" db="EMBL/GenBank/DDBJ databases">
        <title>Virgibacillus halophilus 5B73C genome.</title>
        <authorList>
            <person name="Miliotis G."/>
            <person name="Sengupta P."/>
            <person name="Hameed A."/>
            <person name="Chuvochina M."/>
            <person name="Mcdonagh F."/>
            <person name="Simpson A.C."/>
            <person name="Singh N.K."/>
            <person name="Rekha P.D."/>
            <person name="Raman K."/>
            <person name="Hugenholtz P."/>
            <person name="Venkateswaran K."/>
        </authorList>
    </citation>
    <scope>NUCLEOTIDE SEQUENCE [LARGE SCALE GENOMIC DNA]</scope>
    <source>
        <strain evidence="1 2">5B73C</strain>
    </source>
</reference>
<dbReference type="Proteomes" id="UP001281447">
    <property type="component" value="Unassembled WGS sequence"/>
</dbReference>
<dbReference type="EMBL" id="JAWDIP010000003">
    <property type="protein sequence ID" value="MDY0395198.1"/>
    <property type="molecule type" value="Genomic_DNA"/>
</dbReference>
<gene>
    <name evidence="1" type="ORF">RWE15_13185</name>
</gene>
<evidence type="ECO:0000313" key="2">
    <source>
        <dbReference type="Proteomes" id="UP001281447"/>
    </source>
</evidence>
<comment type="caution">
    <text evidence="1">The sequence shown here is derived from an EMBL/GenBank/DDBJ whole genome shotgun (WGS) entry which is preliminary data.</text>
</comment>
<organism evidence="1 2">
    <name type="scientific">Tigheibacillus halophilus</name>
    <dbReference type="NCBI Taxonomy" id="361280"/>
    <lineage>
        <taxon>Bacteria</taxon>
        <taxon>Bacillati</taxon>
        <taxon>Bacillota</taxon>
        <taxon>Bacilli</taxon>
        <taxon>Bacillales</taxon>
        <taxon>Bacillaceae</taxon>
        <taxon>Tigheibacillus</taxon>
    </lineage>
</organism>
<sequence length="107" mass="11938">MAKTAVKSKEITILLNGTISAIKGIVQVDYHTEKPRLEASHFQLQYGVLIGITGDLSGKMVFSGRPDIFAYLGQSLFWYATGRGDAYFLQRRTRQYDRGLSGYCHGS</sequence>
<name>A0ABU5C7B3_9BACI</name>
<evidence type="ECO:0000313" key="1">
    <source>
        <dbReference type="EMBL" id="MDY0395198.1"/>
    </source>
</evidence>
<keyword evidence="2" id="KW-1185">Reference proteome</keyword>